<evidence type="ECO:0008006" key="3">
    <source>
        <dbReference type="Google" id="ProtNLM"/>
    </source>
</evidence>
<protein>
    <recommendedName>
        <fullName evidence="3">Universal stress protein family protein</fullName>
    </recommendedName>
</protein>
<evidence type="ECO:0000313" key="1">
    <source>
        <dbReference type="EMBL" id="GAA1565417.1"/>
    </source>
</evidence>
<comment type="caution">
    <text evidence="1">The sequence shown here is derived from an EMBL/GenBank/DDBJ whole genome shotgun (WGS) entry which is preliminary data.</text>
</comment>
<reference evidence="2" key="1">
    <citation type="journal article" date="2019" name="Int. J. Syst. Evol. Microbiol.">
        <title>The Global Catalogue of Microorganisms (GCM) 10K type strain sequencing project: providing services to taxonomists for standard genome sequencing and annotation.</title>
        <authorList>
            <consortium name="The Broad Institute Genomics Platform"/>
            <consortium name="The Broad Institute Genome Sequencing Center for Infectious Disease"/>
            <person name="Wu L."/>
            <person name="Ma J."/>
        </authorList>
    </citation>
    <scope>NUCLEOTIDE SEQUENCE [LARGE SCALE GENOMIC DNA]</scope>
    <source>
        <strain evidence="2">JCM 14969</strain>
    </source>
</reference>
<dbReference type="EMBL" id="BAAAOS010000017">
    <property type="protein sequence ID" value="GAA1565417.1"/>
    <property type="molecule type" value="Genomic_DNA"/>
</dbReference>
<keyword evidence="2" id="KW-1185">Reference proteome</keyword>
<name>A0ABP4NSP7_9ACTN</name>
<gene>
    <name evidence="1" type="ORF">GCM10009789_18700</name>
</gene>
<accession>A0ABP4NSP7</accession>
<sequence length="186" mass="19325">MIIAVDADSADTVEAEHLLHNLLESVPGPVVACTHVVSGGDRPHLAVSVSTPADFDPAALTHDVGSAIIRPGAAEPVVAGPSQLVRGAYVAAVETALGTAGRLVAFPGQENARGVLTAAELRTHCGIDQVEALGGLIIEDTTLIDTRDFIRPIRRNGQVTLLVQPAVGGVLIPFEVEHQQKCCADH</sequence>
<dbReference type="RefSeq" id="WP_344211913.1">
    <property type="nucleotide sequence ID" value="NZ_BAAAOS010000017.1"/>
</dbReference>
<dbReference type="Proteomes" id="UP001500393">
    <property type="component" value="Unassembled WGS sequence"/>
</dbReference>
<evidence type="ECO:0000313" key="2">
    <source>
        <dbReference type="Proteomes" id="UP001500393"/>
    </source>
</evidence>
<proteinExistence type="predicted"/>
<organism evidence="1 2">
    <name type="scientific">Kribbella sancticallisti</name>
    <dbReference type="NCBI Taxonomy" id="460087"/>
    <lineage>
        <taxon>Bacteria</taxon>
        <taxon>Bacillati</taxon>
        <taxon>Actinomycetota</taxon>
        <taxon>Actinomycetes</taxon>
        <taxon>Propionibacteriales</taxon>
        <taxon>Kribbellaceae</taxon>
        <taxon>Kribbella</taxon>
    </lineage>
</organism>